<evidence type="ECO:0000313" key="6">
    <source>
        <dbReference type="Proteomes" id="UP000243342"/>
    </source>
</evidence>
<dbReference type="Pfam" id="PF02872">
    <property type="entry name" value="5_nucleotid_C"/>
    <property type="match status" value="1"/>
</dbReference>
<evidence type="ECO:0000259" key="4">
    <source>
        <dbReference type="Pfam" id="PF02872"/>
    </source>
</evidence>
<dbReference type="InterPro" id="IPR006146">
    <property type="entry name" value="5'-Nucleotdase_CS"/>
</dbReference>
<dbReference type="PRINTS" id="PR01607">
    <property type="entry name" value="APYRASEFAMLY"/>
</dbReference>
<keyword evidence="6" id="KW-1185">Reference proteome</keyword>
<dbReference type="GO" id="GO:0000166">
    <property type="term" value="F:nucleotide binding"/>
    <property type="evidence" value="ECO:0007669"/>
    <property type="project" value="UniProtKB-KW"/>
</dbReference>
<dbReference type="Proteomes" id="UP000243342">
    <property type="component" value="Unassembled WGS sequence"/>
</dbReference>
<dbReference type="InterPro" id="IPR004843">
    <property type="entry name" value="Calcineurin-like_PHP"/>
</dbReference>
<keyword evidence="2" id="KW-0378">Hydrolase</keyword>
<dbReference type="GO" id="GO:0016788">
    <property type="term" value="F:hydrolase activity, acting on ester bonds"/>
    <property type="evidence" value="ECO:0007669"/>
    <property type="project" value="InterPro"/>
</dbReference>
<evidence type="ECO:0000259" key="3">
    <source>
        <dbReference type="Pfam" id="PF00149"/>
    </source>
</evidence>
<dbReference type="SUPFAM" id="SSF55816">
    <property type="entry name" value="5'-nucleotidase (syn. UDP-sugar hydrolase), C-terminal domain"/>
    <property type="match status" value="1"/>
</dbReference>
<gene>
    <name evidence="5" type="ORF">BIV57_17075</name>
</gene>
<reference evidence="5 6" key="1">
    <citation type="submission" date="2016-10" db="EMBL/GenBank/DDBJ databases">
        <title>Genome sequence of Streptomyces gilvigriseus MUSC 26.</title>
        <authorList>
            <person name="Lee L.-H."/>
            <person name="Ser H.-L."/>
        </authorList>
    </citation>
    <scope>NUCLEOTIDE SEQUENCE [LARGE SCALE GENOMIC DNA]</scope>
    <source>
        <strain evidence="5 6">MUSC 26</strain>
    </source>
</reference>
<comment type="caution">
    <text evidence="5">The sequence shown here is derived from an EMBL/GenBank/DDBJ whole genome shotgun (WGS) entry which is preliminary data.</text>
</comment>
<feature type="domain" description="5'-Nucleotidase C-terminal" evidence="4">
    <location>
        <begin position="390"/>
        <end position="557"/>
    </location>
</feature>
<dbReference type="RefSeq" id="WP_071657753.1">
    <property type="nucleotide sequence ID" value="NZ_MLCF01000103.1"/>
</dbReference>
<comment type="similarity">
    <text evidence="2">Belongs to the 5'-nucleotidase family.</text>
</comment>
<dbReference type="InterPro" id="IPR006311">
    <property type="entry name" value="TAT_signal"/>
</dbReference>
<dbReference type="PROSITE" id="PS00786">
    <property type="entry name" value="5_NUCLEOTIDASE_2"/>
    <property type="match status" value="1"/>
</dbReference>
<accession>A0A1J7BCB6</accession>
<feature type="chain" id="PRO_5039749122" evidence="2">
    <location>
        <begin position="28"/>
        <end position="607"/>
    </location>
</feature>
<dbReference type="GO" id="GO:0009166">
    <property type="term" value="P:nucleotide catabolic process"/>
    <property type="evidence" value="ECO:0007669"/>
    <property type="project" value="InterPro"/>
</dbReference>
<name>A0A1J7BCB6_9ACTN</name>
<evidence type="ECO:0000313" key="5">
    <source>
        <dbReference type="EMBL" id="OIV36286.1"/>
    </source>
</evidence>
<feature type="signal peptide" evidence="2">
    <location>
        <begin position="1"/>
        <end position="27"/>
    </location>
</feature>
<dbReference type="SUPFAM" id="SSF56300">
    <property type="entry name" value="Metallo-dependent phosphatases"/>
    <property type="match status" value="1"/>
</dbReference>
<feature type="domain" description="Calcineurin-like phosphoesterase" evidence="3">
    <location>
        <begin position="54"/>
        <end position="298"/>
    </location>
</feature>
<dbReference type="Gene3D" id="3.60.21.10">
    <property type="match status" value="1"/>
</dbReference>
<dbReference type="Pfam" id="PF00149">
    <property type="entry name" value="Metallophos"/>
    <property type="match status" value="1"/>
</dbReference>
<evidence type="ECO:0000256" key="1">
    <source>
        <dbReference type="ARBA" id="ARBA00022729"/>
    </source>
</evidence>
<dbReference type="PANTHER" id="PTHR11575">
    <property type="entry name" value="5'-NUCLEOTIDASE-RELATED"/>
    <property type="match status" value="1"/>
</dbReference>
<dbReference type="InterPro" id="IPR006179">
    <property type="entry name" value="5_nucleotidase/apyrase"/>
</dbReference>
<dbReference type="Gene3D" id="3.90.780.10">
    <property type="entry name" value="5'-Nucleotidase, C-terminal domain"/>
    <property type="match status" value="1"/>
</dbReference>
<keyword evidence="1 2" id="KW-0732">Signal</keyword>
<dbReference type="GO" id="GO:0030288">
    <property type="term" value="C:outer membrane-bounded periplasmic space"/>
    <property type="evidence" value="ECO:0007669"/>
    <property type="project" value="TreeGrafter"/>
</dbReference>
<dbReference type="STRING" id="1428644.BIV57_17075"/>
<keyword evidence="2" id="KW-0547">Nucleotide-binding</keyword>
<dbReference type="InterPro" id="IPR029052">
    <property type="entry name" value="Metallo-depent_PP-like"/>
</dbReference>
<dbReference type="InterPro" id="IPR036907">
    <property type="entry name" value="5'-Nucleotdase_C_sf"/>
</dbReference>
<dbReference type="OrthoDB" id="1016457at2"/>
<evidence type="ECO:0000256" key="2">
    <source>
        <dbReference type="RuleBase" id="RU362119"/>
    </source>
</evidence>
<dbReference type="PANTHER" id="PTHR11575:SF6">
    <property type="entry name" value="2',3'-CYCLIC-NUCLEOTIDE 2'-PHOSPHODIESTERASE_3'-NUCLEOTIDASE"/>
    <property type="match status" value="1"/>
</dbReference>
<proteinExistence type="inferred from homology"/>
<dbReference type="GO" id="GO:0046872">
    <property type="term" value="F:metal ion binding"/>
    <property type="evidence" value="ECO:0007669"/>
    <property type="project" value="InterPro"/>
</dbReference>
<dbReference type="EMBL" id="MLCF01000103">
    <property type="protein sequence ID" value="OIV36286.1"/>
    <property type="molecule type" value="Genomic_DNA"/>
</dbReference>
<dbReference type="PROSITE" id="PS51318">
    <property type="entry name" value="TAT"/>
    <property type="match status" value="1"/>
</dbReference>
<protein>
    <submittedName>
        <fullName evidence="5">Bifunctional metallophosphatase/5'-nucleotidase</fullName>
    </submittedName>
</protein>
<organism evidence="5 6">
    <name type="scientific">Mangrovactinospora gilvigrisea</name>
    <dbReference type="NCBI Taxonomy" id="1428644"/>
    <lineage>
        <taxon>Bacteria</taxon>
        <taxon>Bacillati</taxon>
        <taxon>Actinomycetota</taxon>
        <taxon>Actinomycetes</taxon>
        <taxon>Kitasatosporales</taxon>
        <taxon>Streptomycetaceae</taxon>
        <taxon>Mangrovactinospora</taxon>
    </lineage>
</organism>
<sequence length="607" mass="65016">MSVDRRTFLKDSALASAALATAGGTVAAATAPAAAADTGERHGGGAGPRTATFTVLGTTDLHSHVLNWDYDLDAAYSDKAGDEVGIAKIATLVERQRALKGRDRTLLIDAGDIIQGTLLAYYYARVDPITNPHVVHPMAAAMNHMKYDAAALGNHEFNYGIPVLRRFQSQLDFPLLGANALDAATLKPAFPPFTIKRIDVPGRRPIRVGILGLTNPGIALWDHDNVTGRMEFPGLVEQAKLFVPELRKHCDVVFLTDHSGLDGSTSYGDEVPYPENASNLVAENVPGIDAILVGHTHVEVAQKLITNSETGKTVVLSEPYCFGKRLSVFDFALSLDGQDRWQVDSIAASVLNSSTAEEDPEVVRLLAPSQAAVRAYGNTEIGANGADMPGTNACWEETALVDFIQFVQLKNVKAGLTGDAAALPLISVAAPFSRLADVPTGTVRIRNLDGLYPYDNTLYAKKLTGAQLKAYLEFAAKYYHQVPVGTAVDTSTLTNANSMPDFSYDMAYGVSYEIDIAAAEGSRISGLTYQGAAVADDQVFVVAVNNYRASGGSGYPFIYDAETVWSTTAEVRQMMIDYVKEVGTLDPAVFTGNYWKLTQGGTPVFGS</sequence>
<dbReference type="AlphaFoldDB" id="A0A1J7BCB6"/>
<dbReference type="InterPro" id="IPR008334">
    <property type="entry name" value="5'-Nucleotdase_C"/>
</dbReference>